<dbReference type="RefSeq" id="XP_045568050.1">
    <property type="nucleotide sequence ID" value="XM_045712094.1"/>
</dbReference>
<sequence>MQCVRNVGEIDPGPESSPPVSDEPVACRQTDHRGQWFDPRRPQPDPRRPQPDHRRPQPDPRRPQPDPQPGPSGTEPASSCSVTDNTEEDEPQDNQADLSGVCAMVEVVAVSGSQVKSQQVGDAELTVAQRREELLGQYRTKPLVFLERYQAHLKPQHLSAFCHLISDPRAQYYCREVRRRAAGRSNRTRVRNQRYAALRELQREGQYFSEDQMRSREPLLYEQYIGQYLTEEQLLRRSLEAMQGEAGEERGPGGAEGGLAHLLLNSYQERLIQSRMQEEQDREENALEEEEGEEEAGGLGAEGYEPSPQEKSLLRDEFITLMYQRFLDGHDKDFNYSEVDGNPDFDNLDIVNRDAEEKYFDEDEDEEEEEEEEEDEEEEMTVVMMS</sequence>
<evidence type="ECO:0000313" key="3">
    <source>
        <dbReference type="Proteomes" id="UP001652741"/>
    </source>
</evidence>
<feature type="compositionally biased region" description="Polar residues" evidence="1">
    <location>
        <begin position="75"/>
        <end position="84"/>
    </location>
</feature>
<dbReference type="Proteomes" id="UP001652741">
    <property type="component" value="Unplaced"/>
</dbReference>
<keyword evidence="3" id="KW-1185">Reference proteome</keyword>
<dbReference type="InterPro" id="IPR040233">
    <property type="entry name" value="CCD97-like_C"/>
</dbReference>
<dbReference type="Pfam" id="PF09747">
    <property type="entry name" value="CCD97-like_C"/>
    <property type="match status" value="1"/>
</dbReference>
<evidence type="ECO:0000256" key="1">
    <source>
        <dbReference type="SAM" id="MobiDB-lite"/>
    </source>
</evidence>
<feature type="region of interest" description="Disordered" evidence="1">
    <location>
        <begin position="358"/>
        <end position="386"/>
    </location>
</feature>
<feature type="compositionally biased region" description="Low complexity" evidence="1">
    <location>
        <begin position="11"/>
        <end position="24"/>
    </location>
</feature>
<feature type="compositionally biased region" description="Acidic residues" evidence="1">
    <location>
        <begin position="286"/>
        <end position="296"/>
    </location>
</feature>
<name>A0ABM3EAF5_SALSA</name>
<dbReference type="InterPro" id="IPR018613">
    <property type="entry name" value="Ccdc97-like"/>
</dbReference>
<organism evidence="3 4">
    <name type="scientific">Salmo salar</name>
    <name type="common">Atlantic salmon</name>
    <dbReference type="NCBI Taxonomy" id="8030"/>
    <lineage>
        <taxon>Eukaryota</taxon>
        <taxon>Metazoa</taxon>
        <taxon>Chordata</taxon>
        <taxon>Craniata</taxon>
        <taxon>Vertebrata</taxon>
        <taxon>Euteleostomi</taxon>
        <taxon>Actinopterygii</taxon>
        <taxon>Neopterygii</taxon>
        <taxon>Teleostei</taxon>
        <taxon>Protacanthopterygii</taxon>
        <taxon>Salmoniformes</taxon>
        <taxon>Salmonidae</taxon>
        <taxon>Salmoninae</taxon>
        <taxon>Salmo</taxon>
    </lineage>
</organism>
<feature type="region of interest" description="Disordered" evidence="1">
    <location>
        <begin position="1"/>
        <end position="94"/>
    </location>
</feature>
<feature type="domain" description="CCD97-like C-terminal" evidence="2">
    <location>
        <begin position="192"/>
        <end position="363"/>
    </location>
</feature>
<protein>
    <submittedName>
        <fullName evidence="4">Coiled-coil domain-containing protein 97</fullName>
    </submittedName>
</protein>
<feature type="compositionally biased region" description="Acidic residues" evidence="1">
    <location>
        <begin position="359"/>
        <end position="380"/>
    </location>
</feature>
<feature type="region of interest" description="Disordered" evidence="1">
    <location>
        <begin position="274"/>
        <end position="312"/>
    </location>
</feature>
<evidence type="ECO:0000313" key="4">
    <source>
        <dbReference type="RefSeq" id="XP_045568050.1"/>
    </source>
</evidence>
<dbReference type="GeneID" id="123732808"/>
<reference evidence="4" key="1">
    <citation type="submission" date="2025-08" db="UniProtKB">
        <authorList>
            <consortium name="RefSeq"/>
        </authorList>
    </citation>
    <scope>IDENTIFICATION</scope>
</reference>
<feature type="compositionally biased region" description="Basic and acidic residues" evidence="1">
    <location>
        <begin position="276"/>
        <end position="285"/>
    </location>
</feature>
<dbReference type="PANTHER" id="PTHR31840">
    <property type="entry name" value="COILED-COIL DOMAIN-CONTAINING PROTEIN 97"/>
    <property type="match status" value="1"/>
</dbReference>
<dbReference type="PANTHER" id="PTHR31840:SF1">
    <property type="entry name" value="COILED-COIL DOMAIN-CONTAINING PROTEIN 97"/>
    <property type="match status" value="1"/>
</dbReference>
<gene>
    <name evidence="4" type="primary">LOC123732808</name>
</gene>
<proteinExistence type="predicted"/>
<accession>A0ABM3EAF5</accession>
<feature type="compositionally biased region" description="Basic and acidic residues" evidence="1">
    <location>
        <begin position="29"/>
        <end position="64"/>
    </location>
</feature>
<evidence type="ECO:0000259" key="2">
    <source>
        <dbReference type="Pfam" id="PF09747"/>
    </source>
</evidence>